<comment type="caution">
    <text evidence="2">The sequence shown here is derived from an EMBL/GenBank/DDBJ whole genome shotgun (WGS) entry which is preliminary data.</text>
</comment>
<keyword evidence="3" id="KW-1185">Reference proteome</keyword>
<dbReference type="InterPro" id="IPR036259">
    <property type="entry name" value="MFS_trans_sf"/>
</dbReference>
<feature type="transmembrane region" description="Helical" evidence="1">
    <location>
        <begin position="66"/>
        <end position="87"/>
    </location>
</feature>
<keyword evidence="1" id="KW-0812">Transmembrane</keyword>
<dbReference type="PANTHER" id="PTHR11360:SF287">
    <property type="entry name" value="MFS MONOCARBOXYLATE TRANSPORTER"/>
    <property type="match status" value="1"/>
</dbReference>
<gene>
    <name evidence="2" type="ORF">N7468_005626</name>
</gene>
<dbReference type="Proteomes" id="UP001150941">
    <property type="component" value="Unassembled WGS sequence"/>
</dbReference>
<feature type="transmembrane region" description="Helical" evidence="1">
    <location>
        <begin position="133"/>
        <end position="152"/>
    </location>
</feature>
<reference evidence="2" key="1">
    <citation type="submission" date="2022-11" db="EMBL/GenBank/DDBJ databases">
        <authorList>
            <person name="Petersen C."/>
        </authorList>
    </citation>
    <scope>NUCLEOTIDE SEQUENCE</scope>
    <source>
        <strain evidence="2">IBT 19713</strain>
    </source>
</reference>
<dbReference type="InterPro" id="IPR050327">
    <property type="entry name" value="Proton-linked_MCT"/>
</dbReference>
<dbReference type="GeneID" id="83202225"/>
<dbReference type="PANTHER" id="PTHR11360">
    <property type="entry name" value="MONOCARBOXYLATE TRANSPORTER"/>
    <property type="match status" value="1"/>
</dbReference>
<evidence type="ECO:0000313" key="2">
    <source>
        <dbReference type="EMBL" id="KAJ5232670.1"/>
    </source>
</evidence>
<evidence type="ECO:0000256" key="1">
    <source>
        <dbReference type="SAM" id="Phobius"/>
    </source>
</evidence>
<dbReference type="EMBL" id="JAPQKS010000004">
    <property type="protein sequence ID" value="KAJ5232670.1"/>
    <property type="molecule type" value="Genomic_DNA"/>
</dbReference>
<dbReference type="AlphaFoldDB" id="A0A9W9NZS2"/>
<dbReference type="SUPFAM" id="SSF103473">
    <property type="entry name" value="MFS general substrate transporter"/>
    <property type="match status" value="1"/>
</dbReference>
<feature type="transmembrane region" description="Helical" evidence="1">
    <location>
        <begin position="107"/>
        <end position="126"/>
    </location>
</feature>
<sequence length="253" mass="26676">MWAAKSVSGVALPFTASASLDRFGSSTTLRAWTVVTFVKTVLSLPFMKPRIPVSPSASPRRLDLRFLKLSSFWVLQTGNIIQGFGYFLPSTYLPSYSTTTVPMGTMLIALFSGTSIFGGIVIGWLCDRFAINNVLLFSSVGSALSVFLFWGLASAGQSSPNTALTLLTLFSVSYGFFAGGFSSTWSGVITHIKRDSSSSSMDTGFVFGLLAGGRGVGNVLGSVGAARAHEATGYGTRYGTLIIFTGVTALFGA</sequence>
<proteinExistence type="predicted"/>
<keyword evidence="1" id="KW-1133">Transmembrane helix</keyword>
<dbReference type="RefSeq" id="XP_058330662.1">
    <property type="nucleotide sequence ID" value="XM_058474922.1"/>
</dbReference>
<accession>A0A9W9NZS2</accession>
<protein>
    <recommendedName>
        <fullName evidence="4">Major facilitator superfamily (MFS) profile domain-containing protein</fullName>
    </recommendedName>
</protein>
<evidence type="ECO:0000313" key="3">
    <source>
        <dbReference type="Proteomes" id="UP001150941"/>
    </source>
</evidence>
<reference evidence="2" key="2">
    <citation type="journal article" date="2023" name="IMA Fungus">
        <title>Comparative genomic study of the Penicillium genus elucidates a diverse pangenome and 15 lateral gene transfer events.</title>
        <authorList>
            <person name="Petersen C."/>
            <person name="Sorensen T."/>
            <person name="Nielsen M.R."/>
            <person name="Sondergaard T.E."/>
            <person name="Sorensen J.L."/>
            <person name="Fitzpatrick D.A."/>
            <person name="Frisvad J.C."/>
            <person name="Nielsen K.L."/>
        </authorList>
    </citation>
    <scope>NUCLEOTIDE SEQUENCE</scope>
    <source>
        <strain evidence="2">IBT 19713</strain>
    </source>
</reference>
<feature type="transmembrane region" description="Helical" evidence="1">
    <location>
        <begin position="164"/>
        <end position="188"/>
    </location>
</feature>
<evidence type="ECO:0008006" key="4">
    <source>
        <dbReference type="Google" id="ProtNLM"/>
    </source>
</evidence>
<organism evidence="2 3">
    <name type="scientific">Penicillium chermesinum</name>
    <dbReference type="NCBI Taxonomy" id="63820"/>
    <lineage>
        <taxon>Eukaryota</taxon>
        <taxon>Fungi</taxon>
        <taxon>Dikarya</taxon>
        <taxon>Ascomycota</taxon>
        <taxon>Pezizomycotina</taxon>
        <taxon>Eurotiomycetes</taxon>
        <taxon>Eurotiomycetidae</taxon>
        <taxon>Eurotiales</taxon>
        <taxon>Aspergillaceae</taxon>
        <taxon>Penicillium</taxon>
    </lineage>
</organism>
<dbReference type="Gene3D" id="1.20.1250.20">
    <property type="entry name" value="MFS general substrate transporter like domains"/>
    <property type="match status" value="1"/>
</dbReference>
<keyword evidence="1" id="KW-0472">Membrane</keyword>
<name>A0A9W9NZS2_9EURO</name>
<dbReference type="OrthoDB" id="2213137at2759"/>